<dbReference type="Pfam" id="PF00849">
    <property type="entry name" value="PseudoU_synth_2"/>
    <property type="match status" value="1"/>
</dbReference>
<dbReference type="STRING" id="1194526.A284_08735"/>
<dbReference type="InterPro" id="IPR006225">
    <property type="entry name" value="PsdUridine_synth_RluC/D"/>
</dbReference>
<dbReference type="EMBL" id="PZEV01000010">
    <property type="protein sequence ID" value="PTI51661.1"/>
    <property type="molecule type" value="Genomic_DNA"/>
</dbReference>
<organism evidence="6 7">
    <name type="scientific">Staphylococcus warneri</name>
    <dbReference type="NCBI Taxonomy" id="1292"/>
    <lineage>
        <taxon>Bacteria</taxon>
        <taxon>Bacillati</taxon>
        <taxon>Bacillota</taxon>
        <taxon>Bacilli</taxon>
        <taxon>Bacillales</taxon>
        <taxon>Staphylococcaceae</taxon>
        <taxon>Staphylococcus</taxon>
    </lineage>
</organism>
<dbReference type="GO" id="GO:0003723">
    <property type="term" value="F:RNA binding"/>
    <property type="evidence" value="ECO:0007669"/>
    <property type="project" value="InterPro"/>
</dbReference>
<dbReference type="InterPro" id="IPR006145">
    <property type="entry name" value="PsdUridine_synth_RsuA/RluA"/>
</dbReference>
<dbReference type="Gene3D" id="3.30.2350.10">
    <property type="entry name" value="Pseudouridine synthase"/>
    <property type="match status" value="1"/>
</dbReference>
<reference evidence="6 7" key="1">
    <citation type="journal article" date="2016" name="Front. Microbiol.">
        <title>Comprehensive Phylogenetic Analysis of Bovine Non-aureus Staphylococci Species Based on Whole-Genome Sequencing.</title>
        <authorList>
            <person name="Naushad S."/>
            <person name="Barkema H.W."/>
            <person name="Luby C."/>
            <person name="Condas L.A."/>
            <person name="Nobrega D.B."/>
            <person name="Carson D.A."/>
            <person name="De Buck J."/>
        </authorList>
    </citation>
    <scope>NUCLEOTIDE SEQUENCE [LARGE SCALE GENOMIC DNA]</scope>
    <source>
        <strain evidence="6 7">SNUC 2993</strain>
    </source>
</reference>
<sequence>MIFRYTIAQQETLKSFLQRHDFSKKTISAIKTNGALLVNQRPVTVRYQLNLGDQLVVQLPLEIPSANLIPYLKPLDILFEDDYIIIVSKPNRQNCAPSREHPHESLVEQVLGYLQHKGEHTNPHIVTRLDRNTTGIVLFAKYGYIHHLFSKTNMDKVYTCLAHGITEPSGVIEAPIARNEASIIERQVSENGKYAKTLYRTIKQKENVSCCEVQLCTGRTHQIRVHFQYIGHPLIGDRLYGGKHGKIEGQCLHCSKLCFEHPVNKKMIHIEIDHKQLNQWYDLI</sequence>
<dbReference type="PANTHER" id="PTHR21600">
    <property type="entry name" value="MITOCHONDRIAL RNA PSEUDOURIDINE SYNTHASE"/>
    <property type="match status" value="1"/>
</dbReference>
<evidence type="ECO:0000256" key="4">
    <source>
        <dbReference type="RuleBase" id="RU362028"/>
    </source>
</evidence>
<protein>
    <recommendedName>
        <fullName evidence="4">Pseudouridine synthase</fullName>
        <ecNumber evidence="4">5.4.99.-</ecNumber>
    </recommendedName>
</protein>
<comment type="similarity">
    <text evidence="2 4">Belongs to the pseudouridine synthase RluA family.</text>
</comment>
<evidence type="ECO:0000259" key="5">
    <source>
        <dbReference type="Pfam" id="PF00849"/>
    </source>
</evidence>
<dbReference type="PANTHER" id="PTHR21600:SF35">
    <property type="entry name" value="PSEUDOURIDINE SYNTHASE"/>
    <property type="match status" value="1"/>
</dbReference>
<dbReference type="RefSeq" id="WP_107532377.1">
    <property type="nucleotide sequence ID" value="NZ_PZEV01000010.1"/>
</dbReference>
<evidence type="ECO:0000256" key="1">
    <source>
        <dbReference type="ARBA" id="ARBA00000073"/>
    </source>
</evidence>
<dbReference type="AlphaFoldDB" id="A0A2T4Q1T5"/>
<comment type="catalytic activity">
    <reaction evidence="1 4">
        <text>a uridine in RNA = a pseudouridine in RNA</text>
        <dbReference type="Rhea" id="RHEA:48348"/>
        <dbReference type="Rhea" id="RHEA-COMP:12068"/>
        <dbReference type="Rhea" id="RHEA-COMP:12069"/>
        <dbReference type="ChEBI" id="CHEBI:65314"/>
        <dbReference type="ChEBI" id="CHEBI:65315"/>
    </reaction>
</comment>
<comment type="function">
    <text evidence="4">Responsible for synthesis of pseudouridine from uracil.</text>
</comment>
<feature type="domain" description="Pseudouridine synthase RsuA/RluA-like" evidence="5">
    <location>
        <begin position="84"/>
        <end position="228"/>
    </location>
</feature>
<dbReference type="InterPro" id="IPR020103">
    <property type="entry name" value="PsdUridine_synth_cat_dom_sf"/>
</dbReference>
<dbReference type="PROSITE" id="PS01129">
    <property type="entry name" value="PSI_RLU"/>
    <property type="match status" value="1"/>
</dbReference>
<comment type="caution">
    <text evidence="6">The sequence shown here is derived from an EMBL/GenBank/DDBJ whole genome shotgun (WGS) entry which is preliminary data.</text>
</comment>
<name>A0A2T4Q1T5_STAWA</name>
<proteinExistence type="inferred from homology"/>
<dbReference type="Proteomes" id="UP000240717">
    <property type="component" value="Unassembled WGS sequence"/>
</dbReference>
<evidence type="ECO:0000313" key="6">
    <source>
        <dbReference type="EMBL" id="PTI51661.1"/>
    </source>
</evidence>
<feature type="active site" evidence="3">
    <location>
        <position position="130"/>
    </location>
</feature>
<evidence type="ECO:0000313" key="7">
    <source>
        <dbReference type="Proteomes" id="UP000240717"/>
    </source>
</evidence>
<keyword evidence="4" id="KW-0413">Isomerase</keyword>
<dbReference type="GO" id="GO:0000455">
    <property type="term" value="P:enzyme-directed rRNA pseudouridine synthesis"/>
    <property type="evidence" value="ECO:0007669"/>
    <property type="project" value="TreeGrafter"/>
</dbReference>
<dbReference type="InterPro" id="IPR006224">
    <property type="entry name" value="PsdUridine_synth_RluA-like_CS"/>
</dbReference>
<evidence type="ECO:0000256" key="3">
    <source>
        <dbReference type="PIRSR" id="PIRSR606225-1"/>
    </source>
</evidence>
<accession>A0A2T4Q1T5</accession>
<evidence type="ECO:0000256" key="2">
    <source>
        <dbReference type="ARBA" id="ARBA00010876"/>
    </source>
</evidence>
<dbReference type="EC" id="5.4.99.-" evidence="4"/>
<dbReference type="SUPFAM" id="SSF55120">
    <property type="entry name" value="Pseudouridine synthase"/>
    <property type="match status" value="1"/>
</dbReference>
<dbReference type="GO" id="GO:0009982">
    <property type="term" value="F:pseudouridine synthase activity"/>
    <property type="evidence" value="ECO:0007669"/>
    <property type="project" value="InterPro"/>
</dbReference>
<gene>
    <name evidence="6" type="ORF">BU085_04405</name>
</gene>
<dbReference type="CDD" id="cd02869">
    <property type="entry name" value="PseudoU_synth_RluA_like"/>
    <property type="match status" value="1"/>
</dbReference>
<dbReference type="InterPro" id="IPR050188">
    <property type="entry name" value="RluA_PseudoU_synthase"/>
</dbReference>
<dbReference type="GO" id="GO:0140098">
    <property type="term" value="F:catalytic activity, acting on RNA"/>
    <property type="evidence" value="ECO:0007669"/>
    <property type="project" value="UniProtKB-ARBA"/>
</dbReference>
<dbReference type="NCBIfam" id="TIGR00005">
    <property type="entry name" value="rluA_subfam"/>
    <property type="match status" value="1"/>
</dbReference>